<evidence type="ECO:0000256" key="1">
    <source>
        <dbReference type="SAM" id="MobiDB-lite"/>
    </source>
</evidence>
<keyword evidence="3" id="KW-1185">Reference proteome</keyword>
<organism evidence="2 3">
    <name type="scientific">Linum tenue</name>
    <dbReference type="NCBI Taxonomy" id="586396"/>
    <lineage>
        <taxon>Eukaryota</taxon>
        <taxon>Viridiplantae</taxon>
        <taxon>Streptophyta</taxon>
        <taxon>Embryophyta</taxon>
        <taxon>Tracheophyta</taxon>
        <taxon>Spermatophyta</taxon>
        <taxon>Magnoliopsida</taxon>
        <taxon>eudicotyledons</taxon>
        <taxon>Gunneridae</taxon>
        <taxon>Pentapetalae</taxon>
        <taxon>rosids</taxon>
        <taxon>fabids</taxon>
        <taxon>Malpighiales</taxon>
        <taxon>Linaceae</taxon>
        <taxon>Linum</taxon>
    </lineage>
</organism>
<dbReference type="AlphaFoldDB" id="A0AAV0Q889"/>
<name>A0AAV0Q889_9ROSI</name>
<feature type="region of interest" description="Disordered" evidence="1">
    <location>
        <begin position="1"/>
        <end position="29"/>
    </location>
</feature>
<evidence type="ECO:0000313" key="2">
    <source>
        <dbReference type="EMBL" id="CAI0540522.1"/>
    </source>
</evidence>
<gene>
    <name evidence="2" type="ORF">LITE_LOCUS41732</name>
</gene>
<proteinExistence type="predicted"/>
<dbReference type="Proteomes" id="UP001154282">
    <property type="component" value="Unassembled WGS sequence"/>
</dbReference>
<evidence type="ECO:0000313" key="3">
    <source>
        <dbReference type="Proteomes" id="UP001154282"/>
    </source>
</evidence>
<comment type="caution">
    <text evidence="2">The sequence shown here is derived from an EMBL/GenBank/DDBJ whole genome shotgun (WGS) entry which is preliminary data.</text>
</comment>
<protein>
    <submittedName>
        <fullName evidence="2">Uncharacterized protein</fullName>
    </submittedName>
</protein>
<reference evidence="2" key="1">
    <citation type="submission" date="2022-08" db="EMBL/GenBank/DDBJ databases">
        <authorList>
            <person name="Gutierrez-Valencia J."/>
        </authorList>
    </citation>
    <scope>NUCLEOTIDE SEQUENCE</scope>
</reference>
<accession>A0AAV0Q889</accession>
<sequence length="29" mass="3109">MTDGGNRGFVAGEDEPRSTSRTRSLLGLE</sequence>
<dbReference type="EMBL" id="CAMGYJ010000009">
    <property type="protein sequence ID" value="CAI0540522.1"/>
    <property type="molecule type" value="Genomic_DNA"/>
</dbReference>